<keyword evidence="13" id="KW-1015">Disulfide bond</keyword>
<evidence type="ECO:0000256" key="8">
    <source>
        <dbReference type="ARBA" id="ARBA00022741"/>
    </source>
</evidence>
<evidence type="ECO:0000256" key="15">
    <source>
        <dbReference type="ARBA" id="ARBA00047899"/>
    </source>
</evidence>
<keyword evidence="2" id="KW-1003">Cell membrane</keyword>
<dbReference type="PIRSF" id="PIRSF000641">
    <property type="entry name" value="SRK"/>
    <property type="match status" value="1"/>
</dbReference>
<dbReference type="EC" id="2.7.11.1" evidence="17"/>
<dbReference type="SMART" id="SM00220">
    <property type="entry name" value="S_TKc"/>
    <property type="match status" value="1"/>
</dbReference>
<evidence type="ECO:0000313" key="23">
    <source>
        <dbReference type="EMBL" id="KAK1261139.1"/>
    </source>
</evidence>
<feature type="domain" description="Bulb-type lectin" evidence="21">
    <location>
        <begin position="26"/>
        <end position="146"/>
    </location>
</feature>
<sequence length="757" mass="84739">MKRSTRASILAAFLLFTHFTLSIAAGDSITPIQPLRDGQTIVSPSGTFELGFFKPGASNKLYVGICYHNLPRTYVWVANRDDPLVNDTGGILTIRDGRLALLNQGGGVVWSSKGATNATDPIARVQDDGNFVLTDSTGALAWQSFDYPTDTLLSGMKFGWDLKTGLNRNLTSWRSLDDPSSGDYSTYMDVHGSPQPKLFKRSTLTYRSGPWNGLYFSGIPEMKTYDKFIYEVVQNSTDVYYTCRVKQSNIITRLIVNQSGVVQRFVWLDEQQIWNLIWFGPKDPCDDYGKCGPNGLCDTDEIPLCDCLKGFERKTPKDWYLREASDGCVRKTALDCGSDGFAVISGVKVPDTSTSTVDRAMSLDECRGKCLKNCSCTAYAAADIGSGSGCVMWYGGNLTDTRSYRDGGQEIYLKLAASDLMDLPLFDLSTIVMATDNFSNANKIGEGGFGLVYKGKLEGDQEIAVKRLSRNSTQGVDEFKNEVMLIAKLQHRNLVRLLGCCTEGDERMLIYEYMPNKSLDTFLFDVIRRSCLDWRRRYNIILGIARGLVYLHQDSRFRIIHRDLKVSNILLDKEMNPKISDFGMARIFRGDHGEANTRRVVGTYGYMSPEYAMDGIFSVKSDVFSFGVLVLEIMSGKKNRGVYRSQANMNLLTHAWMLWKEGNALELLDVSMGYSSPIEAMRCIQTGLLCVQEQVEDRPMMPFVVMMLSSETIVLPQPRQPGFYNGGNHFQQDWPTDRKQESSCSANGITMTLIEAR</sequence>
<keyword evidence="6" id="KW-0812">Transmembrane</keyword>
<dbReference type="GO" id="GO:0005886">
    <property type="term" value="C:plasma membrane"/>
    <property type="evidence" value="ECO:0007669"/>
    <property type="project" value="UniProtKB-SubCell"/>
</dbReference>
<feature type="binding site" evidence="18">
    <location>
        <position position="466"/>
    </location>
    <ligand>
        <name>ATP</name>
        <dbReference type="ChEBI" id="CHEBI:30616"/>
    </ligand>
</feature>
<evidence type="ECO:0000313" key="24">
    <source>
        <dbReference type="Proteomes" id="UP001179952"/>
    </source>
</evidence>
<dbReference type="InterPro" id="IPR001245">
    <property type="entry name" value="Ser-Thr/Tyr_kinase_cat_dom"/>
</dbReference>
<dbReference type="Pfam" id="PF07714">
    <property type="entry name" value="PK_Tyr_Ser-Thr"/>
    <property type="match status" value="1"/>
</dbReference>
<dbReference type="InterPro" id="IPR036426">
    <property type="entry name" value="Bulb-type_lectin_dom_sf"/>
</dbReference>
<feature type="chain" id="PRO_5043956295" description="Receptor-like serine/threonine-protein kinase" evidence="19">
    <location>
        <begin position="25"/>
        <end position="757"/>
    </location>
</feature>
<keyword evidence="3 17" id="KW-0723">Serine/threonine-protein kinase</keyword>
<dbReference type="SMART" id="SM00473">
    <property type="entry name" value="PAN_AP"/>
    <property type="match status" value="1"/>
</dbReference>
<name>A0AAV9AAD1_ACOGR</name>
<dbReference type="Gene3D" id="3.30.200.20">
    <property type="entry name" value="Phosphorylase Kinase, domain 1"/>
    <property type="match status" value="1"/>
</dbReference>
<dbReference type="InterPro" id="IPR001480">
    <property type="entry name" value="Bulb-type_lectin_dom"/>
</dbReference>
<keyword evidence="9 17" id="KW-0418">Kinase</keyword>
<dbReference type="PROSITE" id="PS00107">
    <property type="entry name" value="PROTEIN_KINASE_ATP"/>
    <property type="match status" value="1"/>
</dbReference>
<evidence type="ECO:0000259" key="22">
    <source>
        <dbReference type="PROSITE" id="PS50948"/>
    </source>
</evidence>
<dbReference type="GO" id="GO:0048544">
    <property type="term" value="P:recognition of pollen"/>
    <property type="evidence" value="ECO:0007669"/>
    <property type="project" value="InterPro"/>
</dbReference>
<comment type="caution">
    <text evidence="23">The sequence shown here is derived from an EMBL/GenBank/DDBJ whole genome shotgun (WGS) entry which is preliminary data.</text>
</comment>
<evidence type="ECO:0000256" key="16">
    <source>
        <dbReference type="ARBA" id="ARBA00048679"/>
    </source>
</evidence>
<dbReference type="EMBL" id="JAUJYN010000011">
    <property type="protein sequence ID" value="KAK1261139.1"/>
    <property type="molecule type" value="Genomic_DNA"/>
</dbReference>
<dbReference type="PROSITE" id="PS50011">
    <property type="entry name" value="PROTEIN_KINASE_DOM"/>
    <property type="match status" value="1"/>
</dbReference>
<evidence type="ECO:0000256" key="7">
    <source>
        <dbReference type="ARBA" id="ARBA00022729"/>
    </source>
</evidence>
<dbReference type="InterPro" id="IPR017441">
    <property type="entry name" value="Protein_kinase_ATP_BS"/>
</dbReference>
<accession>A0AAV9AAD1</accession>
<evidence type="ECO:0000256" key="14">
    <source>
        <dbReference type="ARBA" id="ARBA00023180"/>
    </source>
</evidence>
<dbReference type="SUPFAM" id="SSF56112">
    <property type="entry name" value="Protein kinase-like (PK-like)"/>
    <property type="match status" value="1"/>
</dbReference>
<dbReference type="GO" id="GO:0005524">
    <property type="term" value="F:ATP binding"/>
    <property type="evidence" value="ECO:0007669"/>
    <property type="project" value="UniProtKB-UniRule"/>
</dbReference>
<dbReference type="FunFam" id="3.30.200.20:FF:000195">
    <property type="entry name" value="G-type lectin S-receptor-like serine/threonine-protein kinase"/>
    <property type="match status" value="1"/>
</dbReference>
<keyword evidence="8 17" id="KW-0547">Nucleotide-binding</keyword>
<keyword evidence="11" id="KW-1133">Transmembrane helix</keyword>
<proteinExistence type="inferred from homology"/>
<evidence type="ECO:0000256" key="9">
    <source>
        <dbReference type="ARBA" id="ARBA00022777"/>
    </source>
</evidence>
<dbReference type="CDD" id="cd14066">
    <property type="entry name" value="STKc_IRAK"/>
    <property type="match status" value="1"/>
</dbReference>
<dbReference type="InterPro" id="IPR021820">
    <property type="entry name" value="S-locus_recpt_kinase_C"/>
</dbReference>
<evidence type="ECO:0000259" key="21">
    <source>
        <dbReference type="PROSITE" id="PS50927"/>
    </source>
</evidence>
<evidence type="ECO:0000256" key="4">
    <source>
        <dbReference type="ARBA" id="ARBA00022536"/>
    </source>
</evidence>
<evidence type="ECO:0000256" key="11">
    <source>
        <dbReference type="ARBA" id="ARBA00022989"/>
    </source>
</evidence>
<keyword evidence="23" id="KW-0675">Receptor</keyword>
<evidence type="ECO:0000256" key="6">
    <source>
        <dbReference type="ARBA" id="ARBA00022692"/>
    </source>
</evidence>
<reference evidence="23" key="1">
    <citation type="journal article" date="2023" name="Nat. Commun.">
        <title>Diploid and tetraploid genomes of Acorus and the evolution of monocots.</title>
        <authorList>
            <person name="Ma L."/>
            <person name="Liu K.W."/>
            <person name="Li Z."/>
            <person name="Hsiao Y.Y."/>
            <person name="Qi Y."/>
            <person name="Fu T."/>
            <person name="Tang G.D."/>
            <person name="Zhang D."/>
            <person name="Sun W.H."/>
            <person name="Liu D.K."/>
            <person name="Li Y."/>
            <person name="Chen G.Z."/>
            <person name="Liu X.D."/>
            <person name="Liao X.Y."/>
            <person name="Jiang Y.T."/>
            <person name="Yu X."/>
            <person name="Hao Y."/>
            <person name="Huang J."/>
            <person name="Zhao X.W."/>
            <person name="Ke S."/>
            <person name="Chen Y.Y."/>
            <person name="Wu W.L."/>
            <person name="Hsu J.L."/>
            <person name="Lin Y.F."/>
            <person name="Huang M.D."/>
            <person name="Li C.Y."/>
            <person name="Huang L."/>
            <person name="Wang Z.W."/>
            <person name="Zhao X."/>
            <person name="Zhong W.Y."/>
            <person name="Peng D.H."/>
            <person name="Ahmad S."/>
            <person name="Lan S."/>
            <person name="Zhang J.S."/>
            <person name="Tsai W.C."/>
            <person name="Van de Peer Y."/>
            <person name="Liu Z.J."/>
        </authorList>
    </citation>
    <scope>NUCLEOTIDE SEQUENCE</scope>
    <source>
        <strain evidence="23">SCP</strain>
    </source>
</reference>
<dbReference type="InterPro" id="IPR024171">
    <property type="entry name" value="SRK-like_kinase"/>
</dbReference>
<dbReference type="CDD" id="cd00028">
    <property type="entry name" value="B_lectin"/>
    <property type="match status" value="1"/>
</dbReference>
<keyword evidence="14" id="KW-0325">Glycoprotein</keyword>
<dbReference type="Pfam" id="PF01453">
    <property type="entry name" value="B_lectin"/>
    <property type="match status" value="1"/>
</dbReference>
<evidence type="ECO:0000256" key="12">
    <source>
        <dbReference type="ARBA" id="ARBA00023136"/>
    </source>
</evidence>
<dbReference type="InterPro" id="IPR011009">
    <property type="entry name" value="Kinase-like_dom_sf"/>
</dbReference>
<dbReference type="Pfam" id="PF11883">
    <property type="entry name" value="DUF3403"/>
    <property type="match status" value="1"/>
</dbReference>
<dbReference type="GO" id="GO:0051707">
    <property type="term" value="P:response to other organism"/>
    <property type="evidence" value="ECO:0007669"/>
    <property type="project" value="UniProtKB-ARBA"/>
</dbReference>
<comment type="catalytic activity">
    <reaction evidence="16 17">
        <text>L-seryl-[protein] + ATP = O-phospho-L-seryl-[protein] + ADP + H(+)</text>
        <dbReference type="Rhea" id="RHEA:17989"/>
        <dbReference type="Rhea" id="RHEA-COMP:9863"/>
        <dbReference type="Rhea" id="RHEA-COMP:11604"/>
        <dbReference type="ChEBI" id="CHEBI:15378"/>
        <dbReference type="ChEBI" id="CHEBI:29999"/>
        <dbReference type="ChEBI" id="CHEBI:30616"/>
        <dbReference type="ChEBI" id="CHEBI:83421"/>
        <dbReference type="ChEBI" id="CHEBI:456216"/>
        <dbReference type="EC" id="2.7.11.1"/>
    </reaction>
</comment>
<dbReference type="Pfam" id="PF00954">
    <property type="entry name" value="S_locus_glycop"/>
    <property type="match status" value="1"/>
</dbReference>
<keyword evidence="12" id="KW-0472">Membrane</keyword>
<evidence type="ECO:0000256" key="2">
    <source>
        <dbReference type="ARBA" id="ARBA00022475"/>
    </source>
</evidence>
<evidence type="ECO:0000256" key="3">
    <source>
        <dbReference type="ARBA" id="ARBA00022527"/>
    </source>
</evidence>
<dbReference type="PROSITE" id="PS50927">
    <property type="entry name" value="BULB_LECTIN"/>
    <property type="match status" value="1"/>
</dbReference>
<keyword evidence="4" id="KW-0245">EGF-like domain</keyword>
<dbReference type="Gene3D" id="2.90.10.10">
    <property type="entry name" value="Bulb-type lectin domain"/>
    <property type="match status" value="1"/>
</dbReference>
<dbReference type="InterPro" id="IPR000719">
    <property type="entry name" value="Prot_kinase_dom"/>
</dbReference>
<comment type="catalytic activity">
    <reaction evidence="15 17">
        <text>L-threonyl-[protein] + ATP = O-phospho-L-threonyl-[protein] + ADP + H(+)</text>
        <dbReference type="Rhea" id="RHEA:46608"/>
        <dbReference type="Rhea" id="RHEA-COMP:11060"/>
        <dbReference type="Rhea" id="RHEA-COMP:11605"/>
        <dbReference type="ChEBI" id="CHEBI:15378"/>
        <dbReference type="ChEBI" id="CHEBI:30013"/>
        <dbReference type="ChEBI" id="CHEBI:30616"/>
        <dbReference type="ChEBI" id="CHEBI:61977"/>
        <dbReference type="ChEBI" id="CHEBI:456216"/>
        <dbReference type="EC" id="2.7.11.1"/>
    </reaction>
</comment>
<dbReference type="Pfam" id="PF08276">
    <property type="entry name" value="PAN_2"/>
    <property type="match status" value="1"/>
</dbReference>
<dbReference type="InterPro" id="IPR008271">
    <property type="entry name" value="Ser/Thr_kinase_AS"/>
</dbReference>
<evidence type="ECO:0000256" key="13">
    <source>
        <dbReference type="ARBA" id="ARBA00023157"/>
    </source>
</evidence>
<dbReference type="Proteomes" id="UP001179952">
    <property type="component" value="Unassembled WGS sequence"/>
</dbReference>
<evidence type="ECO:0000256" key="1">
    <source>
        <dbReference type="ARBA" id="ARBA00004251"/>
    </source>
</evidence>
<dbReference type="PANTHER" id="PTHR27002:SF616">
    <property type="entry name" value="RECEPTOR-LIKE SERINE_THREONINE-PROTEIN KINASE"/>
    <property type="match status" value="1"/>
</dbReference>
<reference evidence="23" key="2">
    <citation type="submission" date="2023-06" db="EMBL/GenBank/DDBJ databases">
        <authorList>
            <person name="Ma L."/>
            <person name="Liu K.-W."/>
            <person name="Li Z."/>
            <person name="Hsiao Y.-Y."/>
            <person name="Qi Y."/>
            <person name="Fu T."/>
            <person name="Tang G."/>
            <person name="Zhang D."/>
            <person name="Sun W.-H."/>
            <person name="Liu D.-K."/>
            <person name="Li Y."/>
            <person name="Chen G.-Z."/>
            <person name="Liu X.-D."/>
            <person name="Liao X.-Y."/>
            <person name="Jiang Y.-T."/>
            <person name="Yu X."/>
            <person name="Hao Y."/>
            <person name="Huang J."/>
            <person name="Zhao X.-W."/>
            <person name="Ke S."/>
            <person name="Chen Y.-Y."/>
            <person name="Wu W.-L."/>
            <person name="Hsu J.-L."/>
            <person name="Lin Y.-F."/>
            <person name="Huang M.-D."/>
            <person name="Li C.-Y."/>
            <person name="Huang L."/>
            <person name="Wang Z.-W."/>
            <person name="Zhao X."/>
            <person name="Zhong W.-Y."/>
            <person name="Peng D.-H."/>
            <person name="Ahmad S."/>
            <person name="Lan S."/>
            <person name="Zhang J.-S."/>
            <person name="Tsai W.-C."/>
            <person name="Van De Peer Y."/>
            <person name="Liu Z.-J."/>
        </authorList>
    </citation>
    <scope>NUCLEOTIDE SEQUENCE</scope>
    <source>
        <strain evidence="23">SCP</strain>
        <tissue evidence="23">Leaves</tissue>
    </source>
</reference>
<keyword evidence="7 19" id="KW-0732">Signal</keyword>
<keyword evidence="24" id="KW-1185">Reference proteome</keyword>
<feature type="signal peptide" evidence="19">
    <location>
        <begin position="1"/>
        <end position="24"/>
    </location>
</feature>
<comment type="similarity">
    <text evidence="17">Belongs to the protein kinase superfamily. Ser/Thr protein kinase family.</text>
</comment>
<dbReference type="PROSITE" id="PS00108">
    <property type="entry name" value="PROTEIN_KINASE_ST"/>
    <property type="match status" value="1"/>
</dbReference>
<dbReference type="FunFam" id="1.10.510.10:FF:000060">
    <property type="entry name" value="G-type lectin S-receptor-like serine/threonine-protein kinase"/>
    <property type="match status" value="1"/>
</dbReference>
<protein>
    <recommendedName>
        <fullName evidence="17">Receptor-like serine/threonine-protein kinase</fullName>
        <ecNumber evidence="17">2.7.11.1</ecNumber>
    </recommendedName>
</protein>
<evidence type="ECO:0000256" key="5">
    <source>
        <dbReference type="ARBA" id="ARBA00022679"/>
    </source>
</evidence>
<evidence type="ECO:0000256" key="19">
    <source>
        <dbReference type="SAM" id="SignalP"/>
    </source>
</evidence>
<feature type="domain" description="Protein kinase" evidence="20">
    <location>
        <begin position="438"/>
        <end position="713"/>
    </location>
</feature>
<dbReference type="Gene3D" id="1.10.510.10">
    <property type="entry name" value="Transferase(Phosphotransferase) domain 1"/>
    <property type="match status" value="1"/>
</dbReference>
<dbReference type="InterPro" id="IPR000858">
    <property type="entry name" value="S_locus_glycoprot_dom"/>
</dbReference>
<dbReference type="CDD" id="cd01098">
    <property type="entry name" value="PAN_AP_plant"/>
    <property type="match status" value="1"/>
</dbReference>
<evidence type="ECO:0000259" key="20">
    <source>
        <dbReference type="PROSITE" id="PS50011"/>
    </source>
</evidence>
<comment type="subcellular location">
    <subcellularLocation>
        <location evidence="1">Cell membrane</location>
        <topology evidence="1">Single-pass type I membrane protein</topology>
    </subcellularLocation>
</comment>
<dbReference type="AlphaFoldDB" id="A0AAV9AAD1"/>
<gene>
    <name evidence="23" type="ORF">QJS04_geneDACA019035</name>
</gene>
<organism evidence="23 24">
    <name type="scientific">Acorus gramineus</name>
    <name type="common">Dwarf sweet flag</name>
    <dbReference type="NCBI Taxonomy" id="55184"/>
    <lineage>
        <taxon>Eukaryota</taxon>
        <taxon>Viridiplantae</taxon>
        <taxon>Streptophyta</taxon>
        <taxon>Embryophyta</taxon>
        <taxon>Tracheophyta</taxon>
        <taxon>Spermatophyta</taxon>
        <taxon>Magnoliopsida</taxon>
        <taxon>Liliopsida</taxon>
        <taxon>Acoraceae</taxon>
        <taxon>Acorus</taxon>
    </lineage>
</organism>
<keyword evidence="10 17" id="KW-0067">ATP-binding</keyword>
<evidence type="ECO:0000256" key="18">
    <source>
        <dbReference type="PROSITE-ProRule" id="PRU10141"/>
    </source>
</evidence>
<evidence type="ECO:0000256" key="17">
    <source>
        <dbReference type="PIRNR" id="PIRNR000641"/>
    </source>
</evidence>
<dbReference type="SMART" id="SM00108">
    <property type="entry name" value="B_lectin"/>
    <property type="match status" value="1"/>
</dbReference>
<dbReference type="InterPro" id="IPR003609">
    <property type="entry name" value="Pan_app"/>
</dbReference>
<keyword evidence="5 17" id="KW-0808">Transferase</keyword>
<dbReference type="GO" id="GO:0004674">
    <property type="term" value="F:protein serine/threonine kinase activity"/>
    <property type="evidence" value="ECO:0007669"/>
    <property type="project" value="UniProtKB-KW"/>
</dbReference>
<evidence type="ECO:0000256" key="10">
    <source>
        <dbReference type="ARBA" id="ARBA00022840"/>
    </source>
</evidence>
<dbReference type="SUPFAM" id="SSF51110">
    <property type="entry name" value="alpha-D-mannose-specific plant lectins"/>
    <property type="match status" value="1"/>
</dbReference>
<dbReference type="PROSITE" id="PS50948">
    <property type="entry name" value="PAN"/>
    <property type="match status" value="1"/>
</dbReference>
<feature type="domain" description="Apple" evidence="22">
    <location>
        <begin position="336"/>
        <end position="416"/>
    </location>
</feature>
<dbReference type="PANTHER" id="PTHR27002">
    <property type="entry name" value="RECEPTOR-LIKE SERINE/THREONINE-PROTEIN KINASE SD1-8"/>
    <property type="match status" value="1"/>
</dbReference>